<dbReference type="InterPro" id="IPR043894">
    <property type="entry name" value="MupG_C"/>
</dbReference>
<evidence type="ECO:0000259" key="2">
    <source>
        <dbReference type="Pfam" id="PF19200"/>
    </source>
</evidence>
<dbReference type="KEGG" id="pbd:PBOR_21900"/>
<reference evidence="3" key="1">
    <citation type="submission" date="2014-08" db="EMBL/GenBank/DDBJ databases">
        <title>Comparative genomics of the Paenibacillus odorifer group.</title>
        <authorList>
            <person name="den Bakker H.C."/>
            <person name="Tsai Y.-C.Y.-C."/>
            <person name="Martin N."/>
            <person name="Korlach J."/>
            <person name="Wiedmann M."/>
        </authorList>
    </citation>
    <scope>NUCLEOTIDE SEQUENCE [LARGE SCALE GENOMIC DNA]</scope>
    <source>
        <strain evidence="3">DSM 13188</strain>
    </source>
</reference>
<name>A0A089LEM0_PAEBO</name>
<feature type="domain" description="6-phospho-N-acetylmuramidase N-terminal" evidence="2">
    <location>
        <begin position="2"/>
        <end position="226"/>
    </location>
</feature>
<organism evidence="3 4">
    <name type="scientific">Paenibacillus borealis</name>
    <dbReference type="NCBI Taxonomy" id="160799"/>
    <lineage>
        <taxon>Bacteria</taxon>
        <taxon>Bacillati</taxon>
        <taxon>Bacillota</taxon>
        <taxon>Bacilli</taxon>
        <taxon>Bacillales</taxon>
        <taxon>Paenibacillaceae</taxon>
        <taxon>Paenibacillus</taxon>
    </lineage>
</organism>
<dbReference type="EMBL" id="CP009285">
    <property type="protein sequence ID" value="AIQ59302.1"/>
    <property type="molecule type" value="Genomic_DNA"/>
</dbReference>
<evidence type="ECO:0000313" key="4">
    <source>
        <dbReference type="Proteomes" id="UP000029518"/>
    </source>
</evidence>
<dbReference type="InterPro" id="IPR029000">
    <property type="entry name" value="Cyclophilin-like_dom_sf"/>
</dbReference>
<dbReference type="HOGENOM" id="CLU_065324_0_0_9"/>
<dbReference type="Pfam" id="PF19200">
    <property type="entry name" value="MupG_N"/>
    <property type="match status" value="1"/>
</dbReference>
<keyword evidence="4" id="KW-1185">Reference proteome</keyword>
<gene>
    <name evidence="3" type="ORF">PBOR_21900</name>
</gene>
<dbReference type="SUPFAM" id="SSF51445">
    <property type="entry name" value="(Trans)glycosidases"/>
    <property type="match status" value="1"/>
</dbReference>
<dbReference type="OrthoDB" id="5809921at2"/>
<accession>A0A089LEM0</accession>
<dbReference type="SUPFAM" id="SSF50891">
    <property type="entry name" value="Cyclophilin-like"/>
    <property type="match status" value="1"/>
</dbReference>
<dbReference type="InterPro" id="IPR008589">
    <property type="entry name" value="MupG"/>
</dbReference>
<dbReference type="InterPro" id="IPR017853">
    <property type="entry name" value="GH"/>
</dbReference>
<dbReference type="PANTHER" id="PTHR38435:SF2">
    <property type="entry name" value="DUF871 DOMAIN-CONTAINING PROTEIN"/>
    <property type="match status" value="1"/>
</dbReference>
<dbReference type="Pfam" id="PF05913">
    <property type="entry name" value="MupG_C"/>
    <property type="match status" value="1"/>
</dbReference>
<dbReference type="Gene3D" id="2.40.100.10">
    <property type="entry name" value="Cyclophilin-like"/>
    <property type="match status" value="1"/>
</dbReference>
<dbReference type="PANTHER" id="PTHR38435">
    <property type="match status" value="1"/>
</dbReference>
<dbReference type="InterPro" id="IPR043797">
    <property type="entry name" value="MupG_N"/>
</dbReference>
<dbReference type="Gene3D" id="3.20.20.70">
    <property type="entry name" value="Aldolase class I"/>
    <property type="match status" value="1"/>
</dbReference>
<dbReference type="Proteomes" id="UP000029518">
    <property type="component" value="Chromosome"/>
</dbReference>
<protein>
    <recommendedName>
        <fullName evidence="5">Cell surface protein</fullName>
    </recommendedName>
</protein>
<evidence type="ECO:0008006" key="5">
    <source>
        <dbReference type="Google" id="ProtNLM"/>
    </source>
</evidence>
<dbReference type="InterPro" id="IPR013785">
    <property type="entry name" value="Aldolase_TIM"/>
</dbReference>
<evidence type="ECO:0000313" key="3">
    <source>
        <dbReference type="EMBL" id="AIQ59302.1"/>
    </source>
</evidence>
<evidence type="ECO:0000259" key="1">
    <source>
        <dbReference type="Pfam" id="PF05913"/>
    </source>
</evidence>
<sequence>MLGISIFVADRPLEDNVRYMEVMKAAGCTEIFTSLHMPEDDIGQLKEKLLEIANAAHRLGMDLIADISGKVLEKFTFPFLLDAGVTGLRMDFGFDASEIAAYSQQMKIALNASTLTPEFLAALQEHHICLENIEAWHNYYPRPETGLDKEAFIAKNRWLQAEGITTMAFIPGDGLKRKPLFQSLPTLEKHRNQSSFLAYLELEKDCAVDKIFVGDLTLSEWSRHQFQRYEEGIISLRVTKELPYALWDTVHRNRLDAARDVVRSETARTDQERFVMTNSIAPMHTNKRPKGTVTVDNYLYGRYEHELQITLTDLPAHEAVNVIGHVIEEDLPLLDYVRQGGRRFSFTAAT</sequence>
<feature type="domain" description="6-phospho-N-acetylmuramidase C-terminal" evidence="1">
    <location>
        <begin position="246"/>
        <end position="346"/>
    </location>
</feature>
<dbReference type="AlphaFoldDB" id="A0A089LEM0"/>
<proteinExistence type="predicted"/>